<proteinExistence type="predicted"/>
<evidence type="ECO:0000313" key="3">
    <source>
        <dbReference type="Proteomes" id="UP001634394"/>
    </source>
</evidence>
<accession>A0ABD3VQI8</accession>
<feature type="region of interest" description="Disordered" evidence="1">
    <location>
        <begin position="159"/>
        <end position="262"/>
    </location>
</feature>
<evidence type="ECO:0000313" key="2">
    <source>
        <dbReference type="EMBL" id="KAL3863856.1"/>
    </source>
</evidence>
<evidence type="ECO:0000256" key="1">
    <source>
        <dbReference type="SAM" id="MobiDB-lite"/>
    </source>
</evidence>
<reference evidence="2 3" key="1">
    <citation type="submission" date="2024-11" db="EMBL/GenBank/DDBJ databases">
        <title>Chromosome-level genome assembly of the freshwater bivalve Anodonta woodiana.</title>
        <authorList>
            <person name="Chen X."/>
        </authorList>
    </citation>
    <scope>NUCLEOTIDE SEQUENCE [LARGE SCALE GENOMIC DNA]</scope>
    <source>
        <strain evidence="2">MN2024</strain>
        <tissue evidence="2">Gills</tissue>
    </source>
</reference>
<organism evidence="2 3">
    <name type="scientific">Sinanodonta woodiana</name>
    <name type="common">Chinese pond mussel</name>
    <name type="synonym">Anodonta woodiana</name>
    <dbReference type="NCBI Taxonomy" id="1069815"/>
    <lineage>
        <taxon>Eukaryota</taxon>
        <taxon>Metazoa</taxon>
        <taxon>Spiralia</taxon>
        <taxon>Lophotrochozoa</taxon>
        <taxon>Mollusca</taxon>
        <taxon>Bivalvia</taxon>
        <taxon>Autobranchia</taxon>
        <taxon>Heteroconchia</taxon>
        <taxon>Palaeoheterodonta</taxon>
        <taxon>Unionida</taxon>
        <taxon>Unionoidea</taxon>
        <taxon>Unionidae</taxon>
        <taxon>Unioninae</taxon>
        <taxon>Sinanodonta</taxon>
    </lineage>
</organism>
<gene>
    <name evidence="2" type="ORF">ACJMK2_005583</name>
</gene>
<protein>
    <submittedName>
        <fullName evidence="2">Uncharacterized protein</fullName>
    </submittedName>
</protein>
<dbReference type="EMBL" id="JBJQND010000010">
    <property type="protein sequence ID" value="KAL3863856.1"/>
    <property type="molecule type" value="Genomic_DNA"/>
</dbReference>
<dbReference type="AlphaFoldDB" id="A0ABD3VQI8"/>
<feature type="compositionally biased region" description="Polar residues" evidence="1">
    <location>
        <begin position="187"/>
        <end position="205"/>
    </location>
</feature>
<name>A0ABD3VQI8_SINWO</name>
<feature type="region of interest" description="Disordered" evidence="1">
    <location>
        <begin position="1"/>
        <end position="23"/>
    </location>
</feature>
<dbReference type="Proteomes" id="UP001634394">
    <property type="component" value="Unassembled WGS sequence"/>
</dbReference>
<comment type="caution">
    <text evidence="2">The sequence shown here is derived from an EMBL/GenBank/DDBJ whole genome shotgun (WGS) entry which is preliminary data.</text>
</comment>
<feature type="region of interest" description="Disordered" evidence="1">
    <location>
        <begin position="94"/>
        <end position="130"/>
    </location>
</feature>
<feature type="compositionally biased region" description="Polar residues" evidence="1">
    <location>
        <begin position="224"/>
        <end position="248"/>
    </location>
</feature>
<keyword evidence="3" id="KW-1185">Reference proteome</keyword>
<sequence>MSSAGLGNQAVKPKKPSILINKNDESVLEISSKDYLDIPMRPRAYTDPSSPKPRMKHHVHFDLPEIIVDDYSVNDDQGKDNELQEKANTAEGAFFVYTSPPRRRSNTCPSTLFSRKPERPGTPPPEIKNNIKKVENLFIGPQRGVSFSPHRLPKVAEELKESKLDSTAPGAILQNKTNSSRKDNCINFVQGQGKVSDSDISSPLRSDTRLSRAAARNPHGTGGSHSYSPNSSPKPRATISNGSRNSNSDTDKSIDQIIQSTA</sequence>